<accession>A0ABW5IXA7</accession>
<proteinExistence type="predicted"/>
<organism evidence="2 3">
    <name type="scientific">Salinimicrobium flavum</name>
    <dbReference type="NCBI Taxonomy" id="1737065"/>
    <lineage>
        <taxon>Bacteria</taxon>
        <taxon>Pseudomonadati</taxon>
        <taxon>Bacteroidota</taxon>
        <taxon>Flavobacteriia</taxon>
        <taxon>Flavobacteriales</taxon>
        <taxon>Flavobacteriaceae</taxon>
        <taxon>Salinimicrobium</taxon>
    </lineage>
</organism>
<evidence type="ECO:0000313" key="2">
    <source>
        <dbReference type="EMBL" id="MFD2517572.1"/>
    </source>
</evidence>
<evidence type="ECO:0000256" key="1">
    <source>
        <dbReference type="SAM" id="Phobius"/>
    </source>
</evidence>
<dbReference type="Proteomes" id="UP001597468">
    <property type="component" value="Unassembled WGS sequence"/>
</dbReference>
<sequence length="138" mass="15490">MVSGLSVLFLVTGGILEELRIGSYAQSEFFTTMTIMILFGFARGFFYLIFLLPVFLIILKKHFRQTIISLPLILLISGILILAISFSFDSAEGSIMEDVLIYILTLVFGFYGFTAFVSGILGLTAFLKYKKHKKNSLH</sequence>
<name>A0ABW5IXA7_9FLAO</name>
<gene>
    <name evidence="2" type="ORF">ACFSTG_06680</name>
</gene>
<keyword evidence="1" id="KW-1133">Transmembrane helix</keyword>
<keyword evidence="1" id="KW-0812">Transmembrane</keyword>
<feature type="transmembrane region" description="Helical" evidence="1">
    <location>
        <begin position="100"/>
        <end position="127"/>
    </location>
</feature>
<comment type="caution">
    <text evidence="2">The sequence shown here is derived from an EMBL/GenBank/DDBJ whole genome shotgun (WGS) entry which is preliminary data.</text>
</comment>
<feature type="transmembrane region" description="Helical" evidence="1">
    <location>
        <begin position="35"/>
        <end position="59"/>
    </location>
</feature>
<reference evidence="3" key="1">
    <citation type="journal article" date="2019" name="Int. J. Syst. Evol. Microbiol.">
        <title>The Global Catalogue of Microorganisms (GCM) 10K type strain sequencing project: providing services to taxonomists for standard genome sequencing and annotation.</title>
        <authorList>
            <consortium name="The Broad Institute Genomics Platform"/>
            <consortium name="The Broad Institute Genome Sequencing Center for Infectious Disease"/>
            <person name="Wu L."/>
            <person name="Ma J."/>
        </authorList>
    </citation>
    <scope>NUCLEOTIDE SEQUENCE [LARGE SCALE GENOMIC DNA]</scope>
    <source>
        <strain evidence="3">KCTC 42585</strain>
    </source>
</reference>
<feature type="transmembrane region" description="Helical" evidence="1">
    <location>
        <begin position="66"/>
        <end position="88"/>
    </location>
</feature>
<protein>
    <submittedName>
        <fullName evidence="2">Uncharacterized protein</fullName>
    </submittedName>
</protein>
<dbReference type="EMBL" id="JBHULT010000006">
    <property type="protein sequence ID" value="MFD2517572.1"/>
    <property type="molecule type" value="Genomic_DNA"/>
</dbReference>
<evidence type="ECO:0000313" key="3">
    <source>
        <dbReference type="Proteomes" id="UP001597468"/>
    </source>
</evidence>
<dbReference type="RefSeq" id="WP_380749991.1">
    <property type="nucleotide sequence ID" value="NZ_JBHULT010000006.1"/>
</dbReference>
<keyword evidence="3" id="KW-1185">Reference proteome</keyword>
<keyword evidence="1" id="KW-0472">Membrane</keyword>